<sequence length="273" mass="31100">MATSQTCLLHEPRFSNDEESWELLQKKAFPRNSRGVDMEKEKLGREMVEQCGGVPLAIIALGGILMAKPTLFNWKKLPYEYKPCFLHLGSFPEESKIPAQKLYQMWAAEDFLILPLESYDGGPLLERASTQVGELSQDNSPVHENKQVEASSPCNAIRRFCVAVDWNINDHVPPKHETTAHVRVLDLQGFYLGVKPSKAIGNLDHLRYVSLKNSEFQSLPSSVCNLKQTLDLWVYVFAKLTLPDVIWGLENLRHLYLPATLKKNIYFAARYPR</sequence>
<comment type="caution">
    <text evidence="1">The sequence shown here is derived from an EMBL/GenBank/DDBJ whole genome shotgun (WGS) entry which is preliminary data.</text>
</comment>
<evidence type="ECO:0000313" key="1">
    <source>
        <dbReference type="EMBL" id="KAI5649649.1"/>
    </source>
</evidence>
<protein>
    <submittedName>
        <fullName evidence="1">Uncharacterized protein</fullName>
    </submittedName>
</protein>
<name>A0ACB9ZRC5_CATRO</name>
<dbReference type="EMBL" id="CM044708">
    <property type="protein sequence ID" value="KAI5649649.1"/>
    <property type="molecule type" value="Genomic_DNA"/>
</dbReference>
<dbReference type="Proteomes" id="UP001060085">
    <property type="component" value="Linkage Group LG08"/>
</dbReference>
<organism evidence="1 2">
    <name type="scientific">Catharanthus roseus</name>
    <name type="common">Madagascar periwinkle</name>
    <name type="synonym">Vinca rosea</name>
    <dbReference type="NCBI Taxonomy" id="4058"/>
    <lineage>
        <taxon>Eukaryota</taxon>
        <taxon>Viridiplantae</taxon>
        <taxon>Streptophyta</taxon>
        <taxon>Embryophyta</taxon>
        <taxon>Tracheophyta</taxon>
        <taxon>Spermatophyta</taxon>
        <taxon>Magnoliopsida</taxon>
        <taxon>eudicotyledons</taxon>
        <taxon>Gunneridae</taxon>
        <taxon>Pentapetalae</taxon>
        <taxon>asterids</taxon>
        <taxon>lamiids</taxon>
        <taxon>Gentianales</taxon>
        <taxon>Apocynaceae</taxon>
        <taxon>Rauvolfioideae</taxon>
        <taxon>Vinceae</taxon>
        <taxon>Catharanthinae</taxon>
        <taxon>Catharanthus</taxon>
    </lineage>
</organism>
<proteinExistence type="predicted"/>
<evidence type="ECO:0000313" key="2">
    <source>
        <dbReference type="Proteomes" id="UP001060085"/>
    </source>
</evidence>
<accession>A0ACB9ZRC5</accession>
<gene>
    <name evidence="1" type="ORF">M9H77_35654</name>
</gene>
<keyword evidence="2" id="KW-1185">Reference proteome</keyword>
<reference evidence="2" key="1">
    <citation type="journal article" date="2023" name="Nat. Plants">
        <title>Single-cell RNA sequencing provides a high-resolution roadmap for understanding the multicellular compartmentation of specialized metabolism.</title>
        <authorList>
            <person name="Sun S."/>
            <person name="Shen X."/>
            <person name="Li Y."/>
            <person name="Li Y."/>
            <person name="Wang S."/>
            <person name="Li R."/>
            <person name="Zhang H."/>
            <person name="Shen G."/>
            <person name="Guo B."/>
            <person name="Wei J."/>
            <person name="Xu J."/>
            <person name="St-Pierre B."/>
            <person name="Chen S."/>
            <person name="Sun C."/>
        </authorList>
    </citation>
    <scope>NUCLEOTIDE SEQUENCE [LARGE SCALE GENOMIC DNA]</scope>
</reference>